<feature type="domain" description="Transglutaminase-like" evidence="3">
    <location>
        <begin position="485"/>
        <end position="555"/>
    </location>
</feature>
<dbReference type="InterPro" id="IPR002931">
    <property type="entry name" value="Transglutaminase-like"/>
</dbReference>
<dbReference type="GO" id="GO:0008233">
    <property type="term" value="F:peptidase activity"/>
    <property type="evidence" value="ECO:0007669"/>
    <property type="project" value="UniProtKB-KW"/>
</dbReference>
<feature type="region of interest" description="Disordered" evidence="1">
    <location>
        <begin position="557"/>
        <end position="605"/>
    </location>
</feature>
<evidence type="ECO:0000259" key="3">
    <source>
        <dbReference type="SMART" id="SM00460"/>
    </source>
</evidence>
<evidence type="ECO:0000256" key="2">
    <source>
        <dbReference type="SAM" id="Phobius"/>
    </source>
</evidence>
<feature type="compositionally biased region" description="Polar residues" evidence="1">
    <location>
        <begin position="310"/>
        <end position="320"/>
    </location>
</feature>
<dbReference type="SMART" id="SM00460">
    <property type="entry name" value="TGc"/>
    <property type="match status" value="1"/>
</dbReference>
<feature type="compositionally biased region" description="Polar residues" evidence="1">
    <location>
        <begin position="577"/>
        <end position="595"/>
    </location>
</feature>
<dbReference type="Proteomes" id="UP000580910">
    <property type="component" value="Unassembled WGS sequence"/>
</dbReference>
<dbReference type="InterPro" id="IPR038765">
    <property type="entry name" value="Papain-like_cys_pep_sf"/>
</dbReference>
<reference evidence="4 5" key="1">
    <citation type="submission" date="2020-07" db="EMBL/GenBank/DDBJ databases">
        <title>Sequencing the genomes of 1000 actinobacteria strains.</title>
        <authorList>
            <person name="Klenk H.-P."/>
        </authorList>
    </citation>
    <scope>NUCLEOTIDE SEQUENCE [LARGE SCALE GENOMIC DNA]</scope>
    <source>
        <strain evidence="4 5">DSM 21349</strain>
    </source>
</reference>
<organism evidence="4 5">
    <name type="scientific">Nocardioides ginsengisegetis</name>
    <dbReference type="NCBI Taxonomy" id="661491"/>
    <lineage>
        <taxon>Bacteria</taxon>
        <taxon>Bacillati</taxon>
        <taxon>Actinomycetota</taxon>
        <taxon>Actinomycetes</taxon>
        <taxon>Propionibacteriales</taxon>
        <taxon>Nocardioidaceae</taxon>
        <taxon>Nocardioides</taxon>
    </lineage>
</organism>
<feature type="transmembrane region" description="Helical" evidence="2">
    <location>
        <begin position="41"/>
        <end position="60"/>
    </location>
</feature>
<evidence type="ECO:0000313" key="4">
    <source>
        <dbReference type="EMBL" id="MBA8803916.1"/>
    </source>
</evidence>
<dbReference type="InterPro" id="IPR052901">
    <property type="entry name" value="Bact_TGase-like"/>
</dbReference>
<proteinExistence type="predicted"/>
<protein>
    <submittedName>
        <fullName evidence="4">Transglutaminase-like putative cysteine protease</fullName>
    </submittedName>
</protein>
<dbReference type="Pfam" id="PF01841">
    <property type="entry name" value="Transglut_core"/>
    <property type="match status" value="1"/>
</dbReference>
<comment type="caution">
    <text evidence="4">The sequence shown here is derived from an EMBL/GenBank/DDBJ whole genome shotgun (WGS) entry which is preliminary data.</text>
</comment>
<dbReference type="PANTHER" id="PTHR42736:SF1">
    <property type="entry name" value="PROTEIN-GLUTAMINE GAMMA-GLUTAMYLTRANSFERASE"/>
    <property type="match status" value="1"/>
</dbReference>
<keyword evidence="2" id="KW-0472">Membrane</keyword>
<feature type="transmembrane region" description="Helical" evidence="2">
    <location>
        <begin position="67"/>
        <end position="88"/>
    </location>
</feature>
<feature type="transmembrane region" description="Helical" evidence="2">
    <location>
        <begin position="12"/>
        <end position="29"/>
    </location>
</feature>
<feature type="compositionally biased region" description="Low complexity" evidence="1">
    <location>
        <begin position="596"/>
        <end position="605"/>
    </location>
</feature>
<keyword evidence="2" id="KW-1133">Transmembrane helix</keyword>
<dbReference type="Gene3D" id="3.10.620.30">
    <property type="match status" value="1"/>
</dbReference>
<keyword evidence="4" id="KW-0645">Protease</keyword>
<evidence type="ECO:0000313" key="5">
    <source>
        <dbReference type="Proteomes" id="UP000580910"/>
    </source>
</evidence>
<dbReference type="EMBL" id="JACGXA010000001">
    <property type="protein sequence ID" value="MBA8803916.1"/>
    <property type="molecule type" value="Genomic_DNA"/>
</dbReference>
<dbReference type="PANTHER" id="PTHR42736">
    <property type="entry name" value="PROTEIN-GLUTAMINE GAMMA-GLUTAMYLTRANSFERASE"/>
    <property type="match status" value="1"/>
</dbReference>
<feature type="transmembrane region" description="Helical" evidence="2">
    <location>
        <begin position="614"/>
        <end position="636"/>
    </location>
</feature>
<dbReference type="AlphaFoldDB" id="A0A7W3J093"/>
<keyword evidence="4" id="KW-0378">Hydrolase</keyword>
<dbReference type="Pfam" id="PF11992">
    <property type="entry name" value="TgpA_N"/>
    <property type="match status" value="1"/>
</dbReference>
<gene>
    <name evidence="4" type="ORF">FB382_002207</name>
</gene>
<feature type="transmembrane region" description="Helical" evidence="2">
    <location>
        <begin position="125"/>
        <end position="144"/>
    </location>
</feature>
<feature type="transmembrane region" description="Helical" evidence="2">
    <location>
        <begin position="156"/>
        <end position="187"/>
    </location>
</feature>
<name>A0A7W3J093_9ACTN</name>
<feature type="region of interest" description="Disordered" evidence="1">
    <location>
        <begin position="310"/>
        <end position="331"/>
    </location>
</feature>
<dbReference type="GO" id="GO:0006508">
    <property type="term" value="P:proteolysis"/>
    <property type="evidence" value="ECO:0007669"/>
    <property type="project" value="UniProtKB-KW"/>
</dbReference>
<dbReference type="RefSeq" id="WP_182539126.1">
    <property type="nucleotide sequence ID" value="NZ_JACGXA010000001.1"/>
</dbReference>
<evidence type="ECO:0000256" key="1">
    <source>
        <dbReference type="SAM" id="MobiDB-lite"/>
    </source>
</evidence>
<dbReference type="SUPFAM" id="SSF54001">
    <property type="entry name" value="Cysteine proteinases"/>
    <property type="match status" value="1"/>
</dbReference>
<keyword evidence="2" id="KW-0812">Transmembrane</keyword>
<dbReference type="InterPro" id="IPR021878">
    <property type="entry name" value="TgpA_N"/>
</dbReference>
<sequence>MSRMRGGLGSQLSLAGAAALTTWVAMWSWRGFTQMPGRFLGPLFVLAALVAGVGALARWWRAPWSAVLGLQALVGGMVASAMLCGSPVPVGPAYPRLFDAFRAAVDSSQTYAAPVPAHAPGVHPLLIAGGLLCLLLVDALACTLRRVPLAGLPLLMVYSIPVSLLGGGVTWWVFAATAAGFLGLLFLQENEAVARWGRPLGEDPATADPTGFGVRTGAIKTSATTIGGVATALAVFVPFLVPTFGVHLFNLGQGPGGNDEISIENPMTDLRRDLVRGADFPVVRVTTDDPNPSYLRISVLDRFNDNEWTSGDRTVPTNNLPDGDMPPLQGVSSSVARTTYDYDVTIEDAFDSTWLPTQFPISRIQADGDWRYDTATMDFIAGDKDLTTAGMHYTMTAVKLNVDASALALAPSSAGQVSKDFVQLPTGIPVLVRQLAQEVTREAPSRFEKGVALQRWFRETGGFTYDLHSAVGNGTDELVAFLSTGDGGRTGYCEQFASAMAVMARELGIPARVAVGFLLPHQVGPQTYEYSSYDLHAWPELFFPGSGWVRFEPTPSERARTVPSYTTQDVPALDPTIGSTAVPQNDQPSRGSSTEASASPSADKASAQGDTAAAFPWAPVVGGLAALALVAALLVLPRFLRRRRRQLRLAGGPEEAWAELRATALDLGVPWPEARSPRETRDVLVEFLGAPVGSGGDERPAHGPAVAPGAVQCLDRIVRALELLRYARGRDDAGSAALRTEAETCVAALEGGASRGARRRAEWWPRSVLTKDARRAVGVAPRPEQARYGGVVDHVG</sequence>
<keyword evidence="5" id="KW-1185">Reference proteome</keyword>
<accession>A0A7W3J093</accession>